<dbReference type="AlphaFoldDB" id="A0A2V5JU85"/>
<name>A0A2V5JU85_9BACL</name>
<dbReference type="OrthoDB" id="2886653at2"/>
<dbReference type="EMBL" id="QJVJ01000021">
    <property type="protein sequence ID" value="PYI50195.1"/>
    <property type="molecule type" value="Genomic_DNA"/>
</dbReference>
<keyword evidence="2" id="KW-1185">Reference proteome</keyword>
<sequence>MWHTGREKAVNRMEHEEATIHTCIICDQPKPYGIRICAEFICDECEAEMVRTDVKDAKYPFFIHQMNKIWYKMNA</sequence>
<dbReference type="Proteomes" id="UP000247476">
    <property type="component" value="Unassembled WGS sequence"/>
</dbReference>
<reference evidence="1 2" key="1">
    <citation type="submission" date="2018-05" db="EMBL/GenBank/DDBJ databases">
        <title>Paenibacillus flagellatus sp. nov., isolated from selenium mineral soil.</title>
        <authorList>
            <person name="Dai X."/>
        </authorList>
    </citation>
    <scope>NUCLEOTIDE SEQUENCE [LARGE SCALE GENOMIC DNA]</scope>
    <source>
        <strain evidence="1 2">DXL2</strain>
    </source>
</reference>
<accession>A0A2V5JU85</accession>
<dbReference type="Pfam" id="PF10764">
    <property type="entry name" value="Gin"/>
    <property type="match status" value="1"/>
</dbReference>
<evidence type="ECO:0000313" key="1">
    <source>
        <dbReference type="EMBL" id="PYI50195.1"/>
    </source>
</evidence>
<gene>
    <name evidence="1" type="ORF">DLM86_30130</name>
</gene>
<protein>
    <submittedName>
        <fullName evidence="1">Inhibitor of sigma-G Gin</fullName>
    </submittedName>
</protein>
<comment type="caution">
    <text evidence="1">The sequence shown here is derived from an EMBL/GenBank/DDBJ whole genome shotgun (WGS) entry which is preliminary data.</text>
</comment>
<organism evidence="1 2">
    <name type="scientific">Paenibacillus flagellatus</name>
    <dbReference type="NCBI Taxonomy" id="2211139"/>
    <lineage>
        <taxon>Bacteria</taxon>
        <taxon>Bacillati</taxon>
        <taxon>Bacillota</taxon>
        <taxon>Bacilli</taxon>
        <taxon>Bacillales</taxon>
        <taxon>Paenibacillaceae</taxon>
        <taxon>Paenibacillus</taxon>
    </lineage>
</organism>
<evidence type="ECO:0000313" key="2">
    <source>
        <dbReference type="Proteomes" id="UP000247476"/>
    </source>
</evidence>
<dbReference type="InterPro" id="IPR019700">
    <property type="entry name" value="Sigma-G_inhibitor_Gin"/>
</dbReference>
<proteinExistence type="predicted"/>